<keyword evidence="6" id="KW-1185">Reference proteome</keyword>
<dbReference type="Gene3D" id="3.40.1410.10">
    <property type="entry name" value="Chorismate lyase-like"/>
    <property type="match status" value="1"/>
</dbReference>
<dbReference type="CDD" id="cd07377">
    <property type="entry name" value="WHTH_GntR"/>
    <property type="match status" value="1"/>
</dbReference>
<keyword evidence="2" id="KW-0238">DNA-binding</keyword>
<dbReference type="InterPro" id="IPR036390">
    <property type="entry name" value="WH_DNA-bd_sf"/>
</dbReference>
<protein>
    <submittedName>
        <fullName evidence="5">GntR family transcriptional regulator</fullName>
    </submittedName>
</protein>
<gene>
    <name evidence="5" type="ORF">KIN34_01630</name>
</gene>
<dbReference type="InterPro" id="IPR036388">
    <property type="entry name" value="WH-like_DNA-bd_sf"/>
</dbReference>
<reference evidence="5 6" key="1">
    <citation type="submission" date="2021-05" db="EMBL/GenBank/DDBJ databases">
        <title>Description of Cellulomonas sp. DKR-3 sp. nov.</title>
        <authorList>
            <person name="Dahal R.H."/>
            <person name="Chaudhary D.K."/>
        </authorList>
    </citation>
    <scope>NUCLEOTIDE SEQUENCE [LARGE SCALE GENOMIC DNA]</scope>
    <source>
        <strain evidence="5 6">DKR-3</strain>
    </source>
</reference>
<evidence type="ECO:0000313" key="6">
    <source>
        <dbReference type="Proteomes" id="UP000722125"/>
    </source>
</evidence>
<evidence type="ECO:0000256" key="1">
    <source>
        <dbReference type="ARBA" id="ARBA00023015"/>
    </source>
</evidence>
<dbReference type="InterPro" id="IPR000524">
    <property type="entry name" value="Tscrpt_reg_HTH_GntR"/>
</dbReference>
<evidence type="ECO:0000259" key="4">
    <source>
        <dbReference type="PROSITE" id="PS50949"/>
    </source>
</evidence>
<dbReference type="SUPFAM" id="SSF64288">
    <property type="entry name" value="Chorismate lyase-like"/>
    <property type="match status" value="1"/>
</dbReference>
<dbReference type="Pfam" id="PF00392">
    <property type="entry name" value="GntR"/>
    <property type="match status" value="1"/>
</dbReference>
<evidence type="ECO:0000313" key="5">
    <source>
        <dbReference type="EMBL" id="MBT0992991.1"/>
    </source>
</evidence>
<dbReference type="InterPro" id="IPR050679">
    <property type="entry name" value="Bact_HTH_transcr_reg"/>
</dbReference>
<dbReference type="PANTHER" id="PTHR44846">
    <property type="entry name" value="MANNOSYL-D-GLYCERATE TRANSPORT/METABOLISM SYSTEM REPRESSOR MNGR-RELATED"/>
    <property type="match status" value="1"/>
</dbReference>
<dbReference type="SMART" id="SM00866">
    <property type="entry name" value="UTRA"/>
    <property type="match status" value="1"/>
</dbReference>
<keyword evidence="3" id="KW-0804">Transcription</keyword>
<dbReference type="EMBL" id="JAHBOH010000001">
    <property type="protein sequence ID" value="MBT0992991.1"/>
    <property type="molecule type" value="Genomic_DNA"/>
</dbReference>
<sequence length="242" mass="26198">MVNDTTPQQVAYRRVLDEVQRGVHAPGSRLPAERQMAADLGVSRMTLRAALTRLAAEGVLDRSAQRGWFVARQLLGEPPSTLLSFSEMATARGLRATSQVLVQRTRPCDLSEAERLGIAPTAPVVEVERVRGFEGTPVCLDRSVVPRALCPSLESVDLTDASLYRTLEDAGVAIHRSSYTVQAAAAGPRVAELLHLELGAPVLVGVEVAFNATGAPVLLGHAEYRGDAYRFEADLFRERART</sequence>
<dbReference type="PROSITE" id="PS50949">
    <property type="entry name" value="HTH_GNTR"/>
    <property type="match status" value="1"/>
</dbReference>
<evidence type="ECO:0000256" key="3">
    <source>
        <dbReference type="ARBA" id="ARBA00023163"/>
    </source>
</evidence>
<dbReference type="SUPFAM" id="SSF46785">
    <property type="entry name" value="Winged helix' DNA-binding domain"/>
    <property type="match status" value="1"/>
</dbReference>
<dbReference type="Proteomes" id="UP000722125">
    <property type="component" value="Unassembled WGS sequence"/>
</dbReference>
<dbReference type="PANTHER" id="PTHR44846:SF16">
    <property type="entry name" value="TRANSCRIPTIONAL REGULATOR PHNF-RELATED"/>
    <property type="match status" value="1"/>
</dbReference>
<organism evidence="5 6">
    <name type="scientific">Cellulomonas fulva</name>
    <dbReference type="NCBI Taxonomy" id="2835530"/>
    <lineage>
        <taxon>Bacteria</taxon>
        <taxon>Bacillati</taxon>
        <taxon>Actinomycetota</taxon>
        <taxon>Actinomycetes</taxon>
        <taxon>Micrococcales</taxon>
        <taxon>Cellulomonadaceae</taxon>
        <taxon>Cellulomonas</taxon>
    </lineage>
</organism>
<accession>A0ABS5TV55</accession>
<feature type="domain" description="HTH gntR-type" evidence="4">
    <location>
        <begin position="5"/>
        <end position="73"/>
    </location>
</feature>
<name>A0ABS5TV55_9CELL</name>
<dbReference type="Pfam" id="PF07702">
    <property type="entry name" value="UTRA"/>
    <property type="match status" value="1"/>
</dbReference>
<evidence type="ECO:0000256" key="2">
    <source>
        <dbReference type="ARBA" id="ARBA00023125"/>
    </source>
</evidence>
<dbReference type="InterPro" id="IPR028978">
    <property type="entry name" value="Chorismate_lyase_/UTRA_dom_sf"/>
</dbReference>
<dbReference type="InterPro" id="IPR011663">
    <property type="entry name" value="UTRA"/>
</dbReference>
<dbReference type="SMART" id="SM00345">
    <property type="entry name" value="HTH_GNTR"/>
    <property type="match status" value="1"/>
</dbReference>
<keyword evidence="1" id="KW-0805">Transcription regulation</keyword>
<dbReference type="Gene3D" id="1.10.10.10">
    <property type="entry name" value="Winged helix-like DNA-binding domain superfamily/Winged helix DNA-binding domain"/>
    <property type="match status" value="1"/>
</dbReference>
<comment type="caution">
    <text evidence="5">The sequence shown here is derived from an EMBL/GenBank/DDBJ whole genome shotgun (WGS) entry which is preliminary data.</text>
</comment>
<proteinExistence type="predicted"/>
<dbReference type="PRINTS" id="PR00035">
    <property type="entry name" value="HTHGNTR"/>
</dbReference>
<dbReference type="RefSeq" id="WP_214345971.1">
    <property type="nucleotide sequence ID" value="NZ_JAHBOH010000001.1"/>
</dbReference>